<dbReference type="CDD" id="cd02947">
    <property type="entry name" value="TRX_family"/>
    <property type="match status" value="1"/>
</dbReference>
<feature type="compositionally biased region" description="Basic and acidic residues" evidence="2">
    <location>
        <begin position="150"/>
        <end position="164"/>
    </location>
</feature>
<dbReference type="STRING" id="4795.A0A225WST9"/>
<keyword evidence="5" id="KW-1185">Reference proteome</keyword>
<proteinExistence type="inferred from homology"/>
<feature type="compositionally biased region" description="Basic and acidic residues" evidence="2">
    <location>
        <begin position="110"/>
        <end position="142"/>
    </location>
</feature>
<evidence type="ECO:0000256" key="2">
    <source>
        <dbReference type="SAM" id="MobiDB-lite"/>
    </source>
</evidence>
<dbReference type="Pfam" id="PF00085">
    <property type="entry name" value="Thioredoxin"/>
    <property type="match status" value="1"/>
</dbReference>
<evidence type="ECO:0000259" key="3">
    <source>
        <dbReference type="PROSITE" id="PS51352"/>
    </source>
</evidence>
<feature type="region of interest" description="Disordered" evidence="2">
    <location>
        <begin position="108"/>
        <end position="229"/>
    </location>
</feature>
<reference evidence="5" key="1">
    <citation type="submission" date="2017-03" db="EMBL/GenBank/DDBJ databases">
        <title>Phytopthora megakarya and P. palmivora, two closely related causual agents of cacao black pod achieved similar genome size and gene model numbers by different mechanisms.</title>
        <authorList>
            <person name="Ali S."/>
            <person name="Shao J."/>
            <person name="Larry D.J."/>
            <person name="Kronmiller B."/>
            <person name="Shen D."/>
            <person name="Strem M.D."/>
            <person name="Melnick R.L."/>
            <person name="Guiltinan M.J."/>
            <person name="Tyler B.M."/>
            <person name="Meinhardt L.W."/>
            <person name="Bailey B.A."/>
        </authorList>
    </citation>
    <scope>NUCLEOTIDE SEQUENCE [LARGE SCALE GENOMIC DNA]</scope>
    <source>
        <strain evidence="5">zdho120</strain>
    </source>
</reference>
<dbReference type="InterPro" id="IPR013766">
    <property type="entry name" value="Thioredoxin_domain"/>
</dbReference>
<evidence type="ECO:0000313" key="5">
    <source>
        <dbReference type="Proteomes" id="UP000198211"/>
    </source>
</evidence>
<feature type="compositionally biased region" description="Basic and acidic residues" evidence="2">
    <location>
        <begin position="187"/>
        <end position="220"/>
    </location>
</feature>
<dbReference type="OrthoDB" id="2121326at2759"/>
<gene>
    <name evidence="4" type="ORF">PHMEG_0004870</name>
</gene>
<dbReference type="EMBL" id="NBNE01000299">
    <property type="protein sequence ID" value="OWZ20694.1"/>
    <property type="molecule type" value="Genomic_DNA"/>
</dbReference>
<name>A0A225WST9_9STRA</name>
<dbReference type="InterPro" id="IPR036249">
    <property type="entry name" value="Thioredoxin-like_sf"/>
</dbReference>
<accession>A0A225WST9</accession>
<dbReference type="Proteomes" id="UP000198211">
    <property type="component" value="Unassembled WGS sequence"/>
</dbReference>
<dbReference type="Gene3D" id="3.40.30.10">
    <property type="entry name" value="Glutaredoxin"/>
    <property type="match status" value="1"/>
</dbReference>
<feature type="compositionally biased region" description="Acidic residues" evidence="2">
    <location>
        <begin position="165"/>
        <end position="186"/>
    </location>
</feature>
<dbReference type="SUPFAM" id="SSF52833">
    <property type="entry name" value="Thioredoxin-like"/>
    <property type="match status" value="1"/>
</dbReference>
<dbReference type="GO" id="GO:0045454">
    <property type="term" value="P:cell redox homeostasis"/>
    <property type="evidence" value="ECO:0007669"/>
    <property type="project" value="TreeGrafter"/>
</dbReference>
<evidence type="ECO:0000256" key="1">
    <source>
        <dbReference type="ARBA" id="ARBA00008987"/>
    </source>
</evidence>
<organism evidence="4 5">
    <name type="scientific">Phytophthora megakarya</name>
    <dbReference type="NCBI Taxonomy" id="4795"/>
    <lineage>
        <taxon>Eukaryota</taxon>
        <taxon>Sar</taxon>
        <taxon>Stramenopiles</taxon>
        <taxon>Oomycota</taxon>
        <taxon>Peronosporomycetes</taxon>
        <taxon>Peronosporales</taxon>
        <taxon>Peronosporaceae</taxon>
        <taxon>Phytophthora</taxon>
    </lineage>
</organism>
<protein>
    <submittedName>
        <fullName evidence="4">Thioredoxin</fullName>
    </submittedName>
</protein>
<dbReference type="PANTHER" id="PTHR43601">
    <property type="entry name" value="THIOREDOXIN, MITOCHONDRIAL"/>
    <property type="match status" value="1"/>
</dbReference>
<dbReference type="PROSITE" id="PS51352">
    <property type="entry name" value="THIOREDOXIN_2"/>
    <property type="match status" value="1"/>
</dbReference>
<comment type="caution">
    <text evidence="4">The sequence shown here is derived from an EMBL/GenBank/DDBJ whole genome shotgun (WGS) entry which is preliminary data.</text>
</comment>
<dbReference type="AlphaFoldDB" id="A0A225WST9"/>
<sequence length="229" mass="25050">MLTIASAEDFHSAVASATEKPLVACFSAPWCGGCKLVAPKVEELAEELKESVAFAKVSAEELNALCEEVEVESFPHFRVYKEGKILGDYTSSKFDKVDTFVRGLVAPETLKSEETPEGDAKEATEKTGTEKEVEGSKKRQEREEMEENDEHVAKKTKEEPKEATEETEMDAPAETEKAEEAEEATENGEKVVETTEKAVETEKETEKEVASVEKGEKADADAPVDPVAA</sequence>
<dbReference type="PANTHER" id="PTHR43601:SF3">
    <property type="entry name" value="THIOREDOXIN, MITOCHONDRIAL"/>
    <property type="match status" value="1"/>
</dbReference>
<evidence type="ECO:0000313" key="4">
    <source>
        <dbReference type="EMBL" id="OWZ20694.1"/>
    </source>
</evidence>
<feature type="domain" description="Thioredoxin" evidence="3">
    <location>
        <begin position="1"/>
        <end position="106"/>
    </location>
</feature>
<comment type="similarity">
    <text evidence="1">Belongs to the thioredoxin family.</text>
</comment>